<reference evidence="1 2" key="1">
    <citation type="submission" date="2019-07" db="EMBL/GenBank/DDBJ databases">
        <title>Venturia inaequalis Genome Resource.</title>
        <authorList>
            <person name="Lichtner F.J."/>
        </authorList>
    </citation>
    <scope>NUCLEOTIDE SEQUENCE [LARGE SCALE GENOMIC DNA]</scope>
    <source>
        <strain evidence="1 2">DMI_063113</strain>
    </source>
</reference>
<dbReference type="Proteomes" id="UP000490939">
    <property type="component" value="Unassembled WGS sequence"/>
</dbReference>
<gene>
    <name evidence="1" type="ORF">EG327_011375</name>
</gene>
<evidence type="ECO:0000313" key="1">
    <source>
        <dbReference type="EMBL" id="KAE9967639.1"/>
    </source>
</evidence>
<protein>
    <submittedName>
        <fullName evidence="1">Uncharacterized protein</fullName>
    </submittedName>
</protein>
<dbReference type="AlphaFoldDB" id="A0A8H3UFB6"/>
<organism evidence="1 2">
    <name type="scientific">Venturia inaequalis</name>
    <name type="common">Apple scab fungus</name>
    <dbReference type="NCBI Taxonomy" id="5025"/>
    <lineage>
        <taxon>Eukaryota</taxon>
        <taxon>Fungi</taxon>
        <taxon>Dikarya</taxon>
        <taxon>Ascomycota</taxon>
        <taxon>Pezizomycotina</taxon>
        <taxon>Dothideomycetes</taxon>
        <taxon>Pleosporomycetidae</taxon>
        <taxon>Venturiales</taxon>
        <taxon>Venturiaceae</taxon>
        <taxon>Venturia</taxon>
    </lineage>
</organism>
<dbReference type="EMBL" id="WNWR01000890">
    <property type="protein sequence ID" value="KAE9967639.1"/>
    <property type="molecule type" value="Genomic_DNA"/>
</dbReference>
<dbReference type="PANTHER" id="PTHR42085:SF1">
    <property type="entry name" value="F-BOX DOMAIN-CONTAINING PROTEIN"/>
    <property type="match status" value="1"/>
</dbReference>
<comment type="caution">
    <text evidence="1">The sequence shown here is derived from an EMBL/GenBank/DDBJ whole genome shotgun (WGS) entry which is preliminary data.</text>
</comment>
<proteinExistence type="predicted"/>
<dbReference type="InterPro" id="IPR038883">
    <property type="entry name" value="AN11006-like"/>
</dbReference>
<name>A0A8H3UFB6_VENIN</name>
<accession>A0A8H3UFB6</accession>
<sequence length="401" mass="46900">MPNFMDLSGELRNKIYRYCFVLDAFVNASSKGNMWTYYYRHKEISEASSQFLRVSKIIYHEGSSILYGGNRIYAQDYDDLKTIVERIGLNALYVRELKLDYDPDTVCLSRMFAGFHNLNKLYFTRGNEVEENTVLHAQHTLGLCPQLRNKVYRNLFIFDKAIDLDTGIIVREALMGQRTVEEDSITYWSDIRPRDFTDPKHKLRYPASSQILRVSRQLYEEGASILYGENRFYVDNIDDLKRIGTSSEQRLVYIKELVVRCSFKKDIQIEIPSPLISFPSLQDLTFITGFCEHYDPFISDFTFAEKLDGPDEGSKVSMSYLRLPAKFPSLSRLFLYNTIVERGVEVCLEVWLSRQHQKRTIWEERGVDCYRVLPVSPDSPPNSSLIQREYDLVFEEFFELS</sequence>
<keyword evidence="2" id="KW-1185">Reference proteome</keyword>
<evidence type="ECO:0000313" key="2">
    <source>
        <dbReference type="Proteomes" id="UP000490939"/>
    </source>
</evidence>
<dbReference type="PANTHER" id="PTHR42085">
    <property type="entry name" value="F-BOX DOMAIN-CONTAINING PROTEIN"/>
    <property type="match status" value="1"/>
</dbReference>